<dbReference type="CDD" id="cd09817">
    <property type="entry name" value="linoleate_diol_synthase_like"/>
    <property type="match status" value="1"/>
</dbReference>
<evidence type="ECO:0000256" key="6">
    <source>
        <dbReference type="SAM" id="MobiDB-lite"/>
    </source>
</evidence>
<evidence type="ECO:0000256" key="2">
    <source>
        <dbReference type="ARBA" id="ARBA00022964"/>
    </source>
</evidence>
<dbReference type="GO" id="GO:0006979">
    <property type="term" value="P:response to oxidative stress"/>
    <property type="evidence" value="ECO:0007669"/>
    <property type="project" value="InterPro"/>
</dbReference>
<comment type="caution">
    <text evidence="7">The sequence shown here is derived from an EMBL/GenBank/DDBJ whole genome shotgun (WGS) entry which is preliminary data.</text>
</comment>
<evidence type="ECO:0000256" key="4">
    <source>
        <dbReference type="ARBA" id="ARBA00023004"/>
    </source>
</evidence>
<evidence type="ECO:0000256" key="1">
    <source>
        <dbReference type="ARBA" id="ARBA00022723"/>
    </source>
</evidence>
<evidence type="ECO:0000256" key="5">
    <source>
        <dbReference type="PIRSR" id="PIRSR619791-2"/>
    </source>
</evidence>
<dbReference type="PROSITE" id="PS50292">
    <property type="entry name" value="PEROXIDASE_3"/>
    <property type="match status" value="1"/>
</dbReference>
<dbReference type="Proteomes" id="UP001285441">
    <property type="component" value="Unassembled WGS sequence"/>
</dbReference>
<dbReference type="InterPro" id="IPR050783">
    <property type="entry name" value="Oxylipin_biosynth_metab"/>
</dbReference>
<dbReference type="GO" id="GO:0006631">
    <property type="term" value="P:fatty acid metabolic process"/>
    <property type="evidence" value="ECO:0007669"/>
    <property type="project" value="UniProtKB-ARBA"/>
</dbReference>
<dbReference type="Gene3D" id="1.10.640.10">
    <property type="entry name" value="Haem peroxidase domain superfamily, animal type"/>
    <property type="match status" value="1"/>
</dbReference>
<dbReference type="InterPro" id="IPR010255">
    <property type="entry name" value="Haem_peroxidase_sf"/>
</dbReference>
<feature type="region of interest" description="Disordered" evidence="6">
    <location>
        <begin position="1"/>
        <end position="23"/>
    </location>
</feature>
<accession>A0AAE0U3S6</accession>
<organism evidence="7 8">
    <name type="scientific">Podospora didyma</name>
    <dbReference type="NCBI Taxonomy" id="330526"/>
    <lineage>
        <taxon>Eukaryota</taxon>
        <taxon>Fungi</taxon>
        <taxon>Dikarya</taxon>
        <taxon>Ascomycota</taxon>
        <taxon>Pezizomycotina</taxon>
        <taxon>Sordariomycetes</taxon>
        <taxon>Sordariomycetidae</taxon>
        <taxon>Sordariales</taxon>
        <taxon>Podosporaceae</taxon>
        <taxon>Podospora</taxon>
    </lineage>
</organism>
<feature type="binding site" description="axial binding residue" evidence="5">
    <location>
        <position position="462"/>
    </location>
    <ligand>
        <name>heme b</name>
        <dbReference type="ChEBI" id="CHEBI:60344"/>
    </ligand>
    <ligandPart>
        <name>Fe</name>
        <dbReference type="ChEBI" id="CHEBI:18248"/>
    </ligandPart>
</feature>
<keyword evidence="4 5" id="KW-0408">Iron</keyword>
<dbReference type="Pfam" id="PF03098">
    <property type="entry name" value="An_peroxidase"/>
    <property type="match status" value="2"/>
</dbReference>
<gene>
    <name evidence="7" type="ORF">B0H63DRAFT_556685</name>
</gene>
<dbReference type="PANTHER" id="PTHR11903">
    <property type="entry name" value="PROSTAGLANDIN G/H SYNTHASE"/>
    <property type="match status" value="1"/>
</dbReference>
<keyword evidence="2" id="KW-0223">Dioxygenase</keyword>
<name>A0AAE0U3S6_9PEZI</name>
<keyword evidence="5" id="KW-0349">Heme</keyword>
<evidence type="ECO:0000313" key="8">
    <source>
        <dbReference type="Proteomes" id="UP001285441"/>
    </source>
</evidence>
<dbReference type="GO" id="GO:0046872">
    <property type="term" value="F:metal ion binding"/>
    <property type="evidence" value="ECO:0007669"/>
    <property type="project" value="UniProtKB-KW"/>
</dbReference>
<dbReference type="GO" id="GO:0020037">
    <property type="term" value="F:heme binding"/>
    <property type="evidence" value="ECO:0007669"/>
    <property type="project" value="InterPro"/>
</dbReference>
<protein>
    <submittedName>
        <fullName evidence="7">Heme peroxidase-domain-containing protein</fullName>
    </submittedName>
</protein>
<evidence type="ECO:0000256" key="3">
    <source>
        <dbReference type="ARBA" id="ARBA00023002"/>
    </source>
</evidence>
<keyword evidence="1 5" id="KW-0479">Metal-binding</keyword>
<dbReference type="PANTHER" id="PTHR11903:SF13">
    <property type="entry name" value="LINOLEATE 10R-LIPOXYGENASE"/>
    <property type="match status" value="1"/>
</dbReference>
<dbReference type="PRINTS" id="PR00457">
    <property type="entry name" value="ANPEROXIDASE"/>
</dbReference>
<proteinExistence type="predicted"/>
<dbReference type="InterPro" id="IPR019791">
    <property type="entry name" value="Haem_peroxidase_animal"/>
</dbReference>
<dbReference type="InterPro" id="IPR034812">
    <property type="entry name" value="Ppo-like_N"/>
</dbReference>
<dbReference type="GO" id="GO:0051213">
    <property type="term" value="F:dioxygenase activity"/>
    <property type="evidence" value="ECO:0007669"/>
    <property type="project" value="UniProtKB-KW"/>
</dbReference>
<sequence>MSSDTQRPILGGRHAHGLEHSTSNAEMARLNKELGEPDSGVAGFHGDALIGNKKIPKLGWAEDWLSTFLVACQHIPQVATIINGLVAGKGVDKLASAPIFGSLSNNSELRASFIESQVKQKYERMLHPPLTYLGGAFKYRTADGKFNSALHPHLGQAGSPYAKTVPSRTAALGALPDPGDLFDRLMARDKPRESKSGLSSMLIYHATIIIHDIFRTNDKDKNISDSSSYLDLSPLYGFTEEMQRKVRDETFKLGLLKPDTFAEDRLLRQPPGVCIMLVMYNRYHNYAATQLRRINENGRFSVPAKFTQAKVLAAANFFVKDKDSAKYKQALSAFEKANDLFEKTKRKSSPAYEAACDALEAFIYRGDGAQAPSREAVAAFYKEYDAAWDKLDDDLFNTARLITCGMYIQISIHDYLRALMGFHQYDTTFTLDPRVHESAAKTTSRGLGNQVTVEFNALYRFHCAISLKDEKYTEDLMKEMFGKPESWDPKTTTLPQFVGMMGQMKQEQARKGPVEPSEVTFGLKKDESRHFTRNEVTGLFDDQKMVNALLKAMDDPISNFGPKNVPKSLKAVEIMGILQARKWEVGTLNDFREFFGLKRHDTFESISKNTDIANSLRDLYEHPDKVEFYPGVFCESNADMGADPGPSDVDSALWAAIFSDAIGLVRSDRFYTVDWNTNSLTSWGMKEVTPDNDVLKTSVFHRLLQRSFPEWFPADSIHFFHPFYTAETNANFAKEQGYDKVLAPMKMTKPAARNWLGRKKMPTDLDEYDTSKSTPKKPSKPIYLKTFPEIRALLQDTSDVILHPARGYLTDLPKQIQDVLIPRPVTRALAPTKIEGVPENHPALIAYFIDTMRAIIKRETITMNPKPDFPKPDLVYQIDITRDFAIPAVTRFVADFLGVGHLLKDETNPKAPYTENEFYQHITNCQTYLSYNSDETKTLKRRKAFKESISFLYDVTRKGNMAEANKFAATRALQSFGRWLLVRSGRKNAMVELGFKIAQQILEDENGDSGKAAAILLLVGLDNAYNTVLAFASVLDKFLTQLYKRASGEDKTVEECDWLRIQRLVFENPDSKKRENEIALEIKNLVLDAQRKSVKLPIVRKASDKHDVVDKSDPTKVLFTVEKDQIIICDFNPTTDKPSLNGFSKTAASDEWDNEFLSHRSSFSSKFARYHPLHLPSLSLTTMITVLATLRNLRRGHDTQGRLKRVHIDSSPETYANYMAPQRIKSIEHEVSEKIAKAGTEKEKAYWRSVYSSDVLKPATTTYLTPEWDEMVPFPTTWKLRFDGYGKSDYGAELTLLKPPVVPGPVADYMTGSPPWYELPGGESRTGGTFATAECVCAKAGLGVCDCVDEAKVAERKKKATEELEKREKDSAKAVMVETLTNGCGM</sequence>
<dbReference type="EMBL" id="JAULSW010000002">
    <property type="protein sequence ID" value="KAK3389545.1"/>
    <property type="molecule type" value="Genomic_DNA"/>
</dbReference>
<keyword evidence="8" id="KW-1185">Reference proteome</keyword>
<dbReference type="InterPro" id="IPR037120">
    <property type="entry name" value="Haem_peroxidase_sf_animal"/>
</dbReference>
<reference evidence="7" key="2">
    <citation type="submission" date="2023-06" db="EMBL/GenBank/DDBJ databases">
        <authorList>
            <consortium name="Lawrence Berkeley National Laboratory"/>
            <person name="Haridas S."/>
            <person name="Hensen N."/>
            <person name="Bonometti L."/>
            <person name="Westerberg I."/>
            <person name="Brannstrom I.O."/>
            <person name="Guillou S."/>
            <person name="Cros-Aarteil S."/>
            <person name="Calhoun S."/>
            <person name="Kuo A."/>
            <person name="Mondo S."/>
            <person name="Pangilinan J."/>
            <person name="Riley R."/>
            <person name="LaButti K."/>
            <person name="Andreopoulos B."/>
            <person name="Lipzen A."/>
            <person name="Chen C."/>
            <person name="Yanf M."/>
            <person name="Daum C."/>
            <person name="Ng V."/>
            <person name="Clum A."/>
            <person name="Steindorff A."/>
            <person name="Ohm R."/>
            <person name="Martin F."/>
            <person name="Silar P."/>
            <person name="Natvig D."/>
            <person name="Lalanne C."/>
            <person name="Gautier V."/>
            <person name="Ament-velasquez S.L."/>
            <person name="Kruys A."/>
            <person name="Hutchinson M.I."/>
            <person name="Powell A.J."/>
            <person name="Barry K."/>
            <person name="Miller A.N."/>
            <person name="Grigoriev I.V."/>
            <person name="Debuchy R."/>
            <person name="Gladieux P."/>
            <person name="Thoren M.H."/>
            <person name="Johannesson H."/>
        </authorList>
    </citation>
    <scope>NUCLEOTIDE SEQUENCE</scope>
    <source>
        <strain evidence="7">CBS 232.78</strain>
    </source>
</reference>
<reference evidence="7" key="1">
    <citation type="journal article" date="2023" name="Mol. Phylogenet. Evol.">
        <title>Genome-scale phylogeny and comparative genomics of the fungal order Sordariales.</title>
        <authorList>
            <person name="Hensen N."/>
            <person name="Bonometti L."/>
            <person name="Westerberg I."/>
            <person name="Brannstrom I.O."/>
            <person name="Guillou S."/>
            <person name="Cros-Aarteil S."/>
            <person name="Calhoun S."/>
            <person name="Haridas S."/>
            <person name="Kuo A."/>
            <person name="Mondo S."/>
            <person name="Pangilinan J."/>
            <person name="Riley R."/>
            <person name="LaButti K."/>
            <person name="Andreopoulos B."/>
            <person name="Lipzen A."/>
            <person name="Chen C."/>
            <person name="Yan M."/>
            <person name="Daum C."/>
            <person name="Ng V."/>
            <person name="Clum A."/>
            <person name="Steindorff A."/>
            <person name="Ohm R.A."/>
            <person name="Martin F."/>
            <person name="Silar P."/>
            <person name="Natvig D.O."/>
            <person name="Lalanne C."/>
            <person name="Gautier V."/>
            <person name="Ament-Velasquez S.L."/>
            <person name="Kruys A."/>
            <person name="Hutchinson M.I."/>
            <person name="Powell A.J."/>
            <person name="Barry K."/>
            <person name="Miller A.N."/>
            <person name="Grigoriev I.V."/>
            <person name="Debuchy R."/>
            <person name="Gladieux P."/>
            <person name="Hiltunen Thoren M."/>
            <person name="Johannesson H."/>
        </authorList>
    </citation>
    <scope>NUCLEOTIDE SEQUENCE</scope>
    <source>
        <strain evidence="7">CBS 232.78</strain>
    </source>
</reference>
<evidence type="ECO:0000313" key="7">
    <source>
        <dbReference type="EMBL" id="KAK3389545.1"/>
    </source>
</evidence>
<keyword evidence="7" id="KW-0575">Peroxidase</keyword>
<keyword evidence="3" id="KW-0560">Oxidoreductase</keyword>
<dbReference type="GO" id="GO:0004601">
    <property type="term" value="F:peroxidase activity"/>
    <property type="evidence" value="ECO:0007669"/>
    <property type="project" value="UniProtKB-KW"/>
</dbReference>
<dbReference type="SUPFAM" id="SSF48113">
    <property type="entry name" value="Heme-dependent peroxidases"/>
    <property type="match status" value="1"/>
</dbReference>